<feature type="region of interest" description="Disordered" evidence="1">
    <location>
        <begin position="180"/>
        <end position="201"/>
    </location>
</feature>
<dbReference type="Proteomes" id="UP000324585">
    <property type="component" value="Unassembled WGS sequence"/>
</dbReference>
<reference evidence="3" key="1">
    <citation type="journal article" date="2019" name="Nat. Commun.">
        <title>Expansion of phycobilisome linker gene families in mesophilic red algae.</title>
        <authorList>
            <person name="Lee J."/>
            <person name="Kim D."/>
            <person name="Bhattacharya D."/>
            <person name="Yoon H.S."/>
        </authorList>
    </citation>
    <scope>NUCLEOTIDE SEQUENCE [LARGE SCALE GENOMIC DNA]</scope>
    <source>
        <strain evidence="3">CCMP 1328</strain>
    </source>
</reference>
<protein>
    <recommendedName>
        <fullName evidence="4">Integrase catalytic domain-containing protein</fullName>
    </recommendedName>
</protein>
<keyword evidence="3" id="KW-1185">Reference proteome</keyword>
<dbReference type="EMBL" id="VRMN01000015">
    <property type="protein sequence ID" value="KAA8491246.1"/>
    <property type="molecule type" value="Genomic_DNA"/>
</dbReference>
<sequence length="201" mass="22396">MYKLIEPLRAKDAASLGVAMEKIRASTNSCGIDVVELRSDREKASEALMSDLGEARVAVEFTAGDEAVPVAERANRQVKERVRVLIYKVLSAVPKTTLTGVVKYARHTINTMPTRASDAKDEISQAVYFGRKPNVRRDLPALLNLNSVQTIVRQRWMPLPMPDRVIANRYGMHRVSGTDEELLSRAEDNGDIGERMTRGDD</sequence>
<feature type="compositionally biased region" description="Basic and acidic residues" evidence="1">
    <location>
        <begin position="182"/>
        <end position="201"/>
    </location>
</feature>
<evidence type="ECO:0000313" key="2">
    <source>
        <dbReference type="EMBL" id="KAA8491246.1"/>
    </source>
</evidence>
<evidence type="ECO:0008006" key="4">
    <source>
        <dbReference type="Google" id="ProtNLM"/>
    </source>
</evidence>
<proteinExistence type="predicted"/>
<evidence type="ECO:0000313" key="3">
    <source>
        <dbReference type="Proteomes" id="UP000324585"/>
    </source>
</evidence>
<organism evidence="2 3">
    <name type="scientific">Porphyridium purpureum</name>
    <name type="common">Red alga</name>
    <name type="synonym">Porphyridium cruentum</name>
    <dbReference type="NCBI Taxonomy" id="35688"/>
    <lineage>
        <taxon>Eukaryota</taxon>
        <taxon>Rhodophyta</taxon>
        <taxon>Bangiophyceae</taxon>
        <taxon>Porphyridiales</taxon>
        <taxon>Porphyridiaceae</taxon>
        <taxon>Porphyridium</taxon>
    </lineage>
</organism>
<name>A0A5J4YIE1_PORPP</name>
<evidence type="ECO:0000256" key="1">
    <source>
        <dbReference type="SAM" id="MobiDB-lite"/>
    </source>
</evidence>
<accession>A0A5J4YIE1</accession>
<dbReference type="AlphaFoldDB" id="A0A5J4YIE1"/>
<comment type="caution">
    <text evidence="2">The sequence shown here is derived from an EMBL/GenBank/DDBJ whole genome shotgun (WGS) entry which is preliminary data.</text>
</comment>
<gene>
    <name evidence="2" type="ORF">FVE85_9541</name>
</gene>